<proteinExistence type="predicted"/>
<organism evidence="2">
    <name type="scientific">marine sediment metagenome</name>
    <dbReference type="NCBI Taxonomy" id="412755"/>
    <lineage>
        <taxon>unclassified sequences</taxon>
        <taxon>metagenomes</taxon>
        <taxon>ecological metagenomes</taxon>
    </lineage>
</organism>
<dbReference type="EMBL" id="LAZR01000200">
    <property type="protein sequence ID" value="KKN82471.1"/>
    <property type="molecule type" value="Genomic_DNA"/>
</dbReference>
<name>A0A0F9W9U4_9ZZZZ</name>
<comment type="caution">
    <text evidence="2">The sequence shown here is derived from an EMBL/GenBank/DDBJ whole genome shotgun (WGS) entry which is preliminary data.</text>
</comment>
<dbReference type="AlphaFoldDB" id="A0A0F9W9U4"/>
<feature type="region of interest" description="Disordered" evidence="1">
    <location>
        <begin position="1"/>
        <end position="46"/>
    </location>
</feature>
<sequence length="61" mass="7094">MFNLDLSDRRVTPPDEAPPENHKDDTKPVRTKPPVPRFILDDRSLDGVVTVDRKRRGKRGW</sequence>
<reference evidence="2" key="1">
    <citation type="journal article" date="2015" name="Nature">
        <title>Complex archaea that bridge the gap between prokaryotes and eukaryotes.</title>
        <authorList>
            <person name="Spang A."/>
            <person name="Saw J.H."/>
            <person name="Jorgensen S.L."/>
            <person name="Zaremba-Niedzwiedzka K."/>
            <person name="Martijn J."/>
            <person name="Lind A.E."/>
            <person name="van Eijk R."/>
            <person name="Schleper C."/>
            <person name="Guy L."/>
            <person name="Ettema T.J."/>
        </authorList>
    </citation>
    <scope>NUCLEOTIDE SEQUENCE</scope>
</reference>
<gene>
    <name evidence="2" type="ORF">LCGC14_0308930</name>
</gene>
<feature type="compositionally biased region" description="Basic and acidic residues" evidence="1">
    <location>
        <begin position="1"/>
        <end position="28"/>
    </location>
</feature>
<evidence type="ECO:0000313" key="2">
    <source>
        <dbReference type="EMBL" id="KKN82471.1"/>
    </source>
</evidence>
<protein>
    <submittedName>
        <fullName evidence="2">Uncharacterized protein</fullName>
    </submittedName>
</protein>
<evidence type="ECO:0000256" key="1">
    <source>
        <dbReference type="SAM" id="MobiDB-lite"/>
    </source>
</evidence>
<accession>A0A0F9W9U4</accession>